<evidence type="ECO:0000313" key="3">
    <source>
        <dbReference type="Proteomes" id="UP001596116"/>
    </source>
</evidence>
<gene>
    <name evidence="2" type="ORF">ACFMB1_14910</name>
</gene>
<dbReference type="RefSeq" id="WP_379881906.1">
    <property type="nucleotide sequence ID" value="NZ_JBHPON010000002.1"/>
</dbReference>
<comment type="caution">
    <text evidence="2">The sequence shown here is derived from an EMBL/GenBank/DDBJ whole genome shotgun (WGS) entry which is preliminary data.</text>
</comment>
<feature type="transmembrane region" description="Helical" evidence="1">
    <location>
        <begin position="196"/>
        <end position="218"/>
    </location>
</feature>
<dbReference type="EMBL" id="JBHPON010000002">
    <property type="protein sequence ID" value="MFC6036847.1"/>
    <property type="molecule type" value="Genomic_DNA"/>
</dbReference>
<reference evidence="2 3" key="1">
    <citation type="submission" date="2024-09" db="EMBL/GenBank/DDBJ databases">
        <authorList>
            <person name="Zhang Z.-H."/>
        </authorList>
    </citation>
    <scope>NUCLEOTIDE SEQUENCE [LARGE SCALE GENOMIC DNA]</scope>
    <source>
        <strain evidence="2 3">HHTR114</strain>
    </source>
</reference>
<dbReference type="Proteomes" id="UP001596116">
    <property type="component" value="Unassembled WGS sequence"/>
</dbReference>
<keyword evidence="3" id="KW-1185">Reference proteome</keyword>
<name>A0ABW1L327_9PROT</name>
<keyword evidence="1" id="KW-1133">Transmembrane helix</keyword>
<feature type="transmembrane region" description="Helical" evidence="1">
    <location>
        <begin position="224"/>
        <end position="245"/>
    </location>
</feature>
<evidence type="ECO:0000313" key="2">
    <source>
        <dbReference type="EMBL" id="MFC6036847.1"/>
    </source>
</evidence>
<keyword evidence="1" id="KW-0472">Membrane</keyword>
<sequence length="264" mass="29115">MDSTYDALKGKRKSVPPTSKLVVGHSDGAGHIVKEILGQSVRAASYVTDHDHLRWKYHADAGNLPPKLLPAVSNFDALLTRIKKNVPKEFRRPYYDQVGKSLYLALDDGDPDNIDMHFSDIKRQLQEIIKAPVLYALAGAGLSFILVFGCFLTYRYCSDPLLSEYSQYIGMGALGSMLSLLQRSREVWPFSSSGSVWVIVQGATRPFIGGVIAIGLALLVKANLMMGSLVTTPYTLLAMSFFVGLSERIIPEISKNIERVMVNS</sequence>
<proteinExistence type="predicted"/>
<evidence type="ECO:0000256" key="1">
    <source>
        <dbReference type="SAM" id="Phobius"/>
    </source>
</evidence>
<protein>
    <submittedName>
        <fullName evidence="2">Uncharacterized protein</fullName>
    </submittedName>
</protein>
<feature type="transmembrane region" description="Helical" evidence="1">
    <location>
        <begin position="133"/>
        <end position="154"/>
    </location>
</feature>
<accession>A0ABW1L327</accession>
<organism evidence="2 3">
    <name type="scientific">Hyphococcus aureus</name>
    <dbReference type="NCBI Taxonomy" id="2666033"/>
    <lineage>
        <taxon>Bacteria</taxon>
        <taxon>Pseudomonadati</taxon>
        <taxon>Pseudomonadota</taxon>
        <taxon>Alphaproteobacteria</taxon>
        <taxon>Parvularculales</taxon>
        <taxon>Parvularculaceae</taxon>
        <taxon>Hyphococcus</taxon>
    </lineage>
</organism>
<keyword evidence="1" id="KW-0812">Transmembrane</keyword>